<accession>K0F1G1</accession>
<dbReference type="KEGG" id="nbr:O3I_025045"/>
<dbReference type="HOGENOM" id="CLU_2718279_0_0_11"/>
<evidence type="ECO:0000313" key="1">
    <source>
        <dbReference type="EMBL" id="AFU02960.1"/>
    </source>
</evidence>
<evidence type="ECO:0000313" key="2">
    <source>
        <dbReference type="Proteomes" id="UP000006304"/>
    </source>
</evidence>
<dbReference type="EMBL" id="CP003876">
    <property type="protein sequence ID" value="AFU02960.1"/>
    <property type="molecule type" value="Genomic_DNA"/>
</dbReference>
<organism evidence="1 2">
    <name type="scientific">Nocardia brasiliensis (strain ATCC 700358 / HUJEG-1)</name>
    <dbReference type="NCBI Taxonomy" id="1133849"/>
    <lineage>
        <taxon>Bacteria</taxon>
        <taxon>Bacillati</taxon>
        <taxon>Actinomycetota</taxon>
        <taxon>Actinomycetes</taxon>
        <taxon>Mycobacteriales</taxon>
        <taxon>Nocardiaceae</taxon>
        <taxon>Nocardia</taxon>
    </lineage>
</organism>
<protein>
    <submittedName>
        <fullName evidence="1">Uncharacterized protein</fullName>
    </submittedName>
</protein>
<keyword evidence="2" id="KW-1185">Reference proteome</keyword>
<gene>
    <name evidence="1" type="ORF">O3I_025045</name>
</gene>
<dbReference type="Proteomes" id="UP000006304">
    <property type="component" value="Chromosome"/>
</dbReference>
<reference evidence="1 2" key="1">
    <citation type="journal article" date="2012" name="J. Bacteriol.">
        <title>Complete genome sequence of Nocardia brasiliensis HUJEG-1.</title>
        <authorList>
            <person name="Vera-Cabrera L."/>
            <person name="Ortiz-Lopez R."/>
            <person name="Elizondo-Gonzalez R."/>
            <person name="Perez-Maya A.A."/>
            <person name="Ocampo-Candiani J."/>
        </authorList>
    </citation>
    <scope>NUCLEOTIDE SEQUENCE [LARGE SCALE GENOMIC DNA]</scope>
    <source>
        <strain evidence="2">ATCC 700358</strain>
    </source>
</reference>
<name>K0F1G1_NOCB7</name>
<sequence length="72" mass="7804">MLLAPDHLGRNYGAVRIHRSGPTNEFRRGLEVVSEALFECLEVEDAVAETTTPGASRPIRRMVAPLAATSAK</sequence>
<proteinExistence type="predicted"/>
<dbReference type="AlphaFoldDB" id="K0F1G1"/>